<dbReference type="KEGG" id="nno:NONO_c52590"/>
<dbReference type="Proteomes" id="UP000019150">
    <property type="component" value="Chromosome"/>
</dbReference>
<sequence>MHFSLDPLAADADISVLVAGKPVAHLGRLRRLDRLTVLRRPSDYEGVQLWFADAHEPPTLQTKPGILLSWDVRALGEW</sequence>
<organism evidence="1 2">
    <name type="scientific">Nocardia nova SH22a</name>
    <dbReference type="NCBI Taxonomy" id="1415166"/>
    <lineage>
        <taxon>Bacteria</taxon>
        <taxon>Bacillati</taxon>
        <taxon>Actinomycetota</taxon>
        <taxon>Actinomycetes</taxon>
        <taxon>Mycobacteriales</taxon>
        <taxon>Nocardiaceae</taxon>
        <taxon>Nocardia</taxon>
    </lineage>
</organism>
<evidence type="ECO:0000313" key="1">
    <source>
        <dbReference type="EMBL" id="AHH20039.1"/>
    </source>
</evidence>
<name>W5TLM2_9NOCA</name>
<proteinExistence type="predicted"/>
<dbReference type="AlphaFoldDB" id="W5TLM2"/>
<evidence type="ECO:0000313" key="2">
    <source>
        <dbReference type="Proteomes" id="UP000019150"/>
    </source>
</evidence>
<accession>W5TLM2</accession>
<protein>
    <submittedName>
        <fullName evidence="1">Uncharacterized protein</fullName>
    </submittedName>
</protein>
<dbReference type="EMBL" id="CP006850">
    <property type="protein sequence ID" value="AHH20039.1"/>
    <property type="molecule type" value="Genomic_DNA"/>
</dbReference>
<dbReference type="RefSeq" id="WP_025351421.1">
    <property type="nucleotide sequence ID" value="NZ_CP006850.1"/>
</dbReference>
<dbReference type="eggNOG" id="ENOG5032D83">
    <property type="taxonomic scope" value="Bacteria"/>
</dbReference>
<dbReference type="HOGENOM" id="CLU_2618471_0_0_11"/>
<keyword evidence="2" id="KW-1185">Reference proteome</keyword>
<dbReference type="PATRIC" id="fig|1415166.3.peg.5416"/>
<dbReference type="OrthoDB" id="3476827at2"/>
<reference evidence="1 2" key="1">
    <citation type="journal article" date="2014" name="Appl. Environ. Microbiol.">
        <title>Insights into the Microbial Degradation of Rubber and Gutta-Percha by Analysis of the Complete Genome of Nocardia nova SH22a.</title>
        <authorList>
            <person name="Luo Q."/>
            <person name="Hiessl S."/>
            <person name="Poehlein A."/>
            <person name="Daniel R."/>
            <person name="Steinbuchel A."/>
        </authorList>
    </citation>
    <scope>NUCLEOTIDE SEQUENCE [LARGE SCALE GENOMIC DNA]</scope>
    <source>
        <strain evidence="1">SH22a</strain>
    </source>
</reference>
<gene>
    <name evidence="1" type="ORF">NONO_c52590</name>
</gene>